<gene>
    <name evidence="2" type="ORF">DNTS_031233</name>
</gene>
<dbReference type="STRING" id="623744.A0A553MND3"/>
<feature type="compositionally biased region" description="Basic and acidic residues" evidence="1">
    <location>
        <begin position="117"/>
        <end position="146"/>
    </location>
</feature>
<keyword evidence="3" id="KW-1185">Reference proteome</keyword>
<accession>A0A553MND3</accession>
<comment type="caution">
    <text evidence="2">The sequence shown here is derived from an EMBL/GenBank/DDBJ whole genome shotgun (WGS) entry which is preliminary data.</text>
</comment>
<evidence type="ECO:0000256" key="1">
    <source>
        <dbReference type="SAM" id="MobiDB-lite"/>
    </source>
</evidence>
<feature type="region of interest" description="Disordered" evidence="1">
    <location>
        <begin position="116"/>
        <end position="152"/>
    </location>
</feature>
<organism evidence="2 3">
    <name type="scientific">Danionella cerebrum</name>
    <dbReference type="NCBI Taxonomy" id="2873325"/>
    <lineage>
        <taxon>Eukaryota</taxon>
        <taxon>Metazoa</taxon>
        <taxon>Chordata</taxon>
        <taxon>Craniata</taxon>
        <taxon>Vertebrata</taxon>
        <taxon>Euteleostomi</taxon>
        <taxon>Actinopterygii</taxon>
        <taxon>Neopterygii</taxon>
        <taxon>Teleostei</taxon>
        <taxon>Ostariophysi</taxon>
        <taxon>Cypriniformes</taxon>
        <taxon>Danionidae</taxon>
        <taxon>Danioninae</taxon>
        <taxon>Danionella</taxon>
    </lineage>
</organism>
<sequence length="182" mass="20232">MGEAVDLSDFDRGMIVGAKLAGFGISDAAERLGFPSATVRSVYKDWDENDKTPSNRQHRGFRCVDEIKMDRLVQADRTATISELTARYNEDSEQAISEYITRRILKKLGYIKQKASPKVEGRGDEAPDSKEKDAEPSDSAETKDLPETSLSCPQKGSVTLKRPCIYWALQTFHGTNCCTTTT</sequence>
<dbReference type="Proteomes" id="UP000316079">
    <property type="component" value="Unassembled WGS sequence"/>
</dbReference>
<reference evidence="2 3" key="1">
    <citation type="journal article" date="2019" name="Sci. Data">
        <title>Hybrid genome assembly and annotation of Danionella translucida.</title>
        <authorList>
            <person name="Kadobianskyi M."/>
            <person name="Schulze L."/>
            <person name="Schuelke M."/>
            <person name="Judkewitz B."/>
        </authorList>
    </citation>
    <scope>NUCLEOTIDE SEQUENCE [LARGE SCALE GENOMIC DNA]</scope>
    <source>
        <strain evidence="2 3">Bolton</strain>
    </source>
</reference>
<evidence type="ECO:0000313" key="2">
    <source>
        <dbReference type="EMBL" id="TRY54698.1"/>
    </source>
</evidence>
<evidence type="ECO:0008006" key="4">
    <source>
        <dbReference type="Google" id="ProtNLM"/>
    </source>
</evidence>
<name>A0A553MND3_9TELE</name>
<evidence type="ECO:0000313" key="3">
    <source>
        <dbReference type="Proteomes" id="UP000316079"/>
    </source>
</evidence>
<dbReference type="AlphaFoldDB" id="A0A553MND3"/>
<dbReference type="OrthoDB" id="10045182at2759"/>
<protein>
    <recommendedName>
        <fullName evidence="4">Transposase Tc1-like domain-containing protein</fullName>
    </recommendedName>
</protein>
<dbReference type="EMBL" id="SRMA01027341">
    <property type="protein sequence ID" value="TRY54698.1"/>
    <property type="molecule type" value="Genomic_DNA"/>
</dbReference>
<proteinExistence type="predicted"/>